<accession>K9IY77</accession>
<proteinExistence type="evidence at transcript level"/>
<dbReference type="AlphaFoldDB" id="K9IY77"/>
<reference evidence="2" key="1">
    <citation type="submission" date="2012-11" db="EMBL/GenBank/DDBJ databases">
        <title>The Vampirome: Transcriptome and Proteome Analysis of the Submandibular and Accessory Glands of the Vampire Bat and Vector of Human Rabies, Desmodus rotundus.</title>
        <authorList>
            <person name="Francischetti I.M.B."/>
            <person name="Assumpcao T.C.F."/>
            <person name="Ma D."/>
            <person name="Vicente E.C."/>
            <person name="Ribeiro J.M.C."/>
        </authorList>
    </citation>
    <scope>NUCLEOTIDE SEQUENCE</scope>
    <source>
        <tissue evidence="2">Salivary gland</tissue>
    </source>
</reference>
<name>K9IY77_DESRO</name>
<feature type="signal peptide" evidence="1">
    <location>
        <begin position="1"/>
        <end position="18"/>
    </location>
</feature>
<keyword evidence="1" id="KW-0732">Signal</keyword>
<protein>
    <submittedName>
        <fullName evidence="2">Putative secreted protein</fullName>
    </submittedName>
</protein>
<evidence type="ECO:0000256" key="1">
    <source>
        <dbReference type="SAM" id="SignalP"/>
    </source>
</evidence>
<organism evidence="2">
    <name type="scientific">Desmodus rotundus</name>
    <name type="common">Vampire bat</name>
    <dbReference type="NCBI Taxonomy" id="9430"/>
    <lineage>
        <taxon>Eukaryota</taxon>
        <taxon>Metazoa</taxon>
        <taxon>Chordata</taxon>
        <taxon>Craniata</taxon>
        <taxon>Vertebrata</taxon>
        <taxon>Euteleostomi</taxon>
        <taxon>Mammalia</taxon>
        <taxon>Eutheria</taxon>
        <taxon>Laurasiatheria</taxon>
        <taxon>Chiroptera</taxon>
        <taxon>Yangochiroptera</taxon>
        <taxon>Phyllostomidae</taxon>
        <taxon>Desmodontinae</taxon>
        <taxon>Desmodus</taxon>
    </lineage>
</organism>
<evidence type="ECO:0000313" key="2">
    <source>
        <dbReference type="EMBL" id="JAA45059.1"/>
    </source>
</evidence>
<sequence>MLSVCVCMLGVCFVGVCACMLGTCHVSAVSMCVHAESVLCAVRVCAHVGCVSHVGGVRAESMPCVGACMYARWVCVCAYMLRVCHALGVRACWVCVQRQGITGGHEFCPVSPVLHEQAFLNTMMCKSPIIRGA</sequence>
<dbReference type="EMBL" id="GABZ01008466">
    <property type="protein sequence ID" value="JAA45059.1"/>
    <property type="molecule type" value="mRNA"/>
</dbReference>
<feature type="chain" id="PRO_5003931142" evidence="1">
    <location>
        <begin position="19"/>
        <end position="133"/>
    </location>
</feature>